<evidence type="ECO:0000313" key="4">
    <source>
        <dbReference type="EMBL" id="RFB06471.1"/>
    </source>
</evidence>
<dbReference type="CDD" id="cd00088">
    <property type="entry name" value="HPT"/>
    <property type="match status" value="1"/>
</dbReference>
<reference evidence="4 5" key="1">
    <citation type="submission" date="2018-08" db="EMBL/GenBank/DDBJ databases">
        <title>Parvularcula sp. SM1705, isolated from surface water of the South Sea China.</title>
        <authorList>
            <person name="Sun L."/>
        </authorList>
    </citation>
    <scope>NUCLEOTIDE SEQUENCE [LARGE SCALE GENOMIC DNA]</scope>
    <source>
        <strain evidence="4 5">SM1705</strain>
    </source>
</reference>
<dbReference type="AlphaFoldDB" id="A0A371RM33"/>
<sequence>MNAARPDQCSCGFALPDTAILCPSALFMPRNINFHAAVSRYFTRLSNDWPGFNRSVGRSARYSTRLGKNEARMMSVVTASVIDESQIGGLAEAAGIEGVKMILDAFWTSTDELCEQLNAALAADDKPGLIRIGHTLKGSSANIGAALMADRAKEIELAAKEGELERARDGIARFLSDIADTRAAIEEILNRYG</sequence>
<gene>
    <name evidence="4" type="ORF">DX908_12825</name>
</gene>
<dbReference type="InterPro" id="IPR036641">
    <property type="entry name" value="HPT_dom_sf"/>
</dbReference>
<feature type="modified residue" description="Phosphohistidine" evidence="2">
    <location>
        <position position="134"/>
    </location>
</feature>
<dbReference type="Proteomes" id="UP000264589">
    <property type="component" value="Unassembled WGS sequence"/>
</dbReference>
<evidence type="ECO:0000256" key="2">
    <source>
        <dbReference type="PROSITE-ProRule" id="PRU00110"/>
    </source>
</evidence>
<dbReference type="SMART" id="SM00073">
    <property type="entry name" value="HPT"/>
    <property type="match status" value="1"/>
</dbReference>
<name>A0A371RM33_9PROT</name>
<protein>
    <submittedName>
        <fullName evidence="4">Hpt domain-containing protein</fullName>
    </submittedName>
</protein>
<feature type="domain" description="HPt" evidence="3">
    <location>
        <begin position="95"/>
        <end position="192"/>
    </location>
</feature>
<organism evidence="4 5">
    <name type="scientific">Parvularcula marina</name>
    <dbReference type="NCBI Taxonomy" id="2292771"/>
    <lineage>
        <taxon>Bacteria</taxon>
        <taxon>Pseudomonadati</taxon>
        <taxon>Pseudomonadota</taxon>
        <taxon>Alphaproteobacteria</taxon>
        <taxon>Parvularculales</taxon>
        <taxon>Parvularculaceae</taxon>
        <taxon>Parvularcula</taxon>
    </lineage>
</organism>
<dbReference type="InterPro" id="IPR008207">
    <property type="entry name" value="Sig_transdc_His_kin_Hpt_dom"/>
</dbReference>
<keyword evidence="2" id="KW-0597">Phosphoprotein</keyword>
<proteinExistence type="predicted"/>
<dbReference type="Pfam" id="PF01627">
    <property type="entry name" value="Hpt"/>
    <property type="match status" value="1"/>
</dbReference>
<dbReference type="GO" id="GO:0004672">
    <property type="term" value="F:protein kinase activity"/>
    <property type="evidence" value="ECO:0007669"/>
    <property type="project" value="UniProtKB-ARBA"/>
</dbReference>
<dbReference type="EMBL" id="QUQO01000001">
    <property type="protein sequence ID" value="RFB06471.1"/>
    <property type="molecule type" value="Genomic_DNA"/>
</dbReference>
<evidence type="ECO:0000256" key="1">
    <source>
        <dbReference type="ARBA" id="ARBA00023012"/>
    </source>
</evidence>
<evidence type="ECO:0000313" key="5">
    <source>
        <dbReference type="Proteomes" id="UP000264589"/>
    </source>
</evidence>
<dbReference type="SUPFAM" id="SSF47226">
    <property type="entry name" value="Histidine-containing phosphotransfer domain, HPT domain"/>
    <property type="match status" value="1"/>
</dbReference>
<dbReference type="GO" id="GO:0000160">
    <property type="term" value="P:phosphorelay signal transduction system"/>
    <property type="evidence" value="ECO:0007669"/>
    <property type="project" value="UniProtKB-KW"/>
</dbReference>
<dbReference type="Gene3D" id="1.20.120.160">
    <property type="entry name" value="HPT domain"/>
    <property type="match status" value="1"/>
</dbReference>
<dbReference type="PROSITE" id="PS50894">
    <property type="entry name" value="HPT"/>
    <property type="match status" value="1"/>
</dbReference>
<evidence type="ECO:0000259" key="3">
    <source>
        <dbReference type="PROSITE" id="PS50894"/>
    </source>
</evidence>
<comment type="caution">
    <text evidence="4">The sequence shown here is derived from an EMBL/GenBank/DDBJ whole genome shotgun (WGS) entry which is preliminary data.</text>
</comment>
<accession>A0A371RM33</accession>
<keyword evidence="1" id="KW-0902">Two-component regulatory system</keyword>
<keyword evidence="5" id="KW-1185">Reference proteome</keyword>
<dbReference type="InParanoid" id="A0A371RM33"/>